<organism evidence="1 2">
    <name type="scientific">Cloacibacillus porcorum</name>
    <dbReference type="NCBI Taxonomy" id="1197717"/>
    <lineage>
        <taxon>Bacteria</taxon>
        <taxon>Thermotogati</taxon>
        <taxon>Synergistota</taxon>
        <taxon>Synergistia</taxon>
        <taxon>Synergistales</taxon>
        <taxon>Synergistaceae</taxon>
        <taxon>Cloacibacillus</taxon>
    </lineage>
</organism>
<evidence type="ECO:0000313" key="1">
    <source>
        <dbReference type="EMBL" id="ANZ44478.1"/>
    </source>
</evidence>
<dbReference type="OrthoDB" id="9813854at2"/>
<dbReference type="EMBL" id="CP016757">
    <property type="protein sequence ID" value="ANZ44478.1"/>
    <property type="molecule type" value="Genomic_DNA"/>
</dbReference>
<proteinExistence type="predicted"/>
<keyword evidence="2" id="KW-1185">Reference proteome</keyword>
<sequence>MAIWEKGPGFGEGLRSFWGDQNFANVSNGIIDGLVFGIIAIPLIQKACSVANLPPEIVESWLVTVYVGGGIISCIMALYYKLPIVGAWSIPGAMALAQVLGNFTLPEMVGGFLVAGLIDLLLGLTGTVRTLVRKIPGAVMMAMVAGTLFGWGSKCVTSFKTAPVICAFGVIGFVICKKFLKRVPAVVGTLVAVFAASIVMGKLAPIPFDFSIAKPVFVMPAFNIKAALSIGVPLGLLVVCAENMQAIGVQIEIGKKPPVNAITVISGIGGIIAPFFCGHNCNIAGPMTAWAGSDDCGEVDKRYVAAVWCGIAFALTGIFAKFTMGLLAAIPAEALNMVVSLTLIGMIIGGLQESFGSGKFKFGSFVSFITAASGVTFFGIGSAFWALFAGTVITLLLEKGDYDSMVSPLD</sequence>
<dbReference type="GO" id="GO:0005886">
    <property type="term" value="C:plasma membrane"/>
    <property type="evidence" value="ECO:0007669"/>
    <property type="project" value="TreeGrafter"/>
</dbReference>
<dbReference type="InterPro" id="IPR004711">
    <property type="entry name" value="Benzoate_Transporter"/>
</dbReference>
<dbReference type="GO" id="GO:0042925">
    <property type="term" value="F:benzoate transmembrane transporter activity"/>
    <property type="evidence" value="ECO:0007669"/>
    <property type="project" value="InterPro"/>
</dbReference>
<dbReference type="KEGG" id="cpor:BED41_04885"/>
<dbReference type="Proteomes" id="UP000093044">
    <property type="component" value="Chromosome"/>
</dbReference>
<evidence type="ECO:0000313" key="2">
    <source>
        <dbReference type="Proteomes" id="UP000093044"/>
    </source>
</evidence>
<dbReference type="RefSeq" id="WP_066743656.1">
    <property type="nucleotide sequence ID" value="NZ_CALCLR010000123.1"/>
</dbReference>
<name>A0A1B2I3C6_9BACT</name>
<dbReference type="PANTHER" id="PTHR30199">
    <property type="entry name" value="MFS FAMILY TRANSPORTER, PREDICTED SUBSTRATE BENZOATE"/>
    <property type="match status" value="1"/>
</dbReference>
<dbReference type="Pfam" id="PF03594">
    <property type="entry name" value="BenE"/>
    <property type="match status" value="1"/>
</dbReference>
<reference evidence="1" key="1">
    <citation type="submission" date="2016-08" db="EMBL/GenBank/DDBJ databases">
        <title>Complete genome of Cloacibacillus porcorum.</title>
        <authorList>
            <person name="Looft T."/>
            <person name="Bayles D.O."/>
            <person name="Alt D.P."/>
        </authorList>
    </citation>
    <scope>NUCLEOTIDE SEQUENCE [LARGE SCALE GENOMIC DNA]</scope>
    <source>
        <strain evidence="1">CL-84</strain>
    </source>
</reference>
<dbReference type="GeneID" id="83057190"/>
<dbReference type="PANTHER" id="PTHR30199:SF0">
    <property type="entry name" value="INNER MEMBRANE PROTEIN YDCO"/>
    <property type="match status" value="1"/>
</dbReference>
<dbReference type="AlphaFoldDB" id="A0A1B2I3C6"/>
<dbReference type="STRING" id="1197717.BED41_04885"/>
<accession>A0A1B2I3C6</accession>
<gene>
    <name evidence="1" type="ORF">BED41_04885</name>
</gene>
<protein>
    <submittedName>
        <fullName evidence="1">Uncharacterized protein</fullName>
    </submittedName>
</protein>